<dbReference type="RefSeq" id="WP_119778630.1">
    <property type="nucleotide sequence ID" value="NZ_QYUK01000011.1"/>
</dbReference>
<comment type="subcellular location">
    <subcellularLocation>
        <location evidence="1">Secreted</location>
    </subcellularLocation>
</comment>
<dbReference type="PROSITE" id="PS00330">
    <property type="entry name" value="HEMOLYSIN_CALCIUM"/>
    <property type="match status" value="5"/>
</dbReference>
<dbReference type="SUPFAM" id="SSF51120">
    <property type="entry name" value="beta-Roll"/>
    <property type="match status" value="5"/>
</dbReference>
<dbReference type="GO" id="GO:0005576">
    <property type="term" value="C:extracellular region"/>
    <property type="evidence" value="ECO:0007669"/>
    <property type="project" value="UniProtKB-SubCell"/>
</dbReference>
<keyword evidence="5" id="KW-1185">Reference proteome</keyword>
<dbReference type="GO" id="GO:0005509">
    <property type="term" value="F:calcium ion binding"/>
    <property type="evidence" value="ECO:0007669"/>
    <property type="project" value="InterPro"/>
</dbReference>
<dbReference type="AlphaFoldDB" id="A0A418WD89"/>
<dbReference type="InterPro" id="IPR018511">
    <property type="entry name" value="Hemolysin-typ_Ca-bd_CS"/>
</dbReference>
<name>A0A418WD89_9PROT</name>
<comment type="caution">
    <text evidence="4">The sequence shown here is derived from an EMBL/GenBank/DDBJ whole genome shotgun (WGS) entry which is preliminary data.</text>
</comment>
<dbReference type="PANTHER" id="PTHR38340">
    <property type="entry name" value="S-LAYER PROTEIN"/>
    <property type="match status" value="1"/>
</dbReference>
<dbReference type="PRINTS" id="PR00313">
    <property type="entry name" value="CABNDNGRPT"/>
</dbReference>
<evidence type="ECO:0000313" key="4">
    <source>
        <dbReference type="EMBL" id="RJF87997.1"/>
    </source>
</evidence>
<gene>
    <name evidence="4" type="ORF">D3874_13995</name>
</gene>
<protein>
    <submittedName>
        <fullName evidence="4">Calcium-binding protein</fullName>
    </submittedName>
</protein>
<evidence type="ECO:0000256" key="3">
    <source>
        <dbReference type="SAM" id="MobiDB-lite"/>
    </source>
</evidence>
<dbReference type="Pfam" id="PF00353">
    <property type="entry name" value="HemolysinCabind"/>
    <property type="match status" value="5"/>
</dbReference>
<dbReference type="InterPro" id="IPR050557">
    <property type="entry name" value="RTX_toxin/Mannuronan_C5-epim"/>
</dbReference>
<dbReference type="InterPro" id="IPR011049">
    <property type="entry name" value="Serralysin-like_metalloprot_C"/>
</dbReference>
<dbReference type="Gene3D" id="2.150.10.10">
    <property type="entry name" value="Serralysin-like metalloprotease, C-terminal"/>
    <property type="match status" value="5"/>
</dbReference>
<evidence type="ECO:0000313" key="5">
    <source>
        <dbReference type="Proteomes" id="UP000284605"/>
    </source>
</evidence>
<dbReference type="OrthoDB" id="7272448at2"/>
<feature type="region of interest" description="Disordered" evidence="3">
    <location>
        <begin position="260"/>
        <end position="289"/>
    </location>
</feature>
<accession>A0A418WD89</accession>
<dbReference type="Proteomes" id="UP000284605">
    <property type="component" value="Unassembled WGS sequence"/>
</dbReference>
<organism evidence="4 5">
    <name type="scientific">Oleomonas cavernae</name>
    <dbReference type="NCBI Taxonomy" id="2320859"/>
    <lineage>
        <taxon>Bacteria</taxon>
        <taxon>Pseudomonadati</taxon>
        <taxon>Pseudomonadota</taxon>
        <taxon>Alphaproteobacteria</taxon>
        <taxon>Acetobacterales</taxon>
        <taxon>Acetobacteraceae</taxon>
        <taxon>Oleomonas</taxon>
    </lineage>
</organism>
<proteinExistence type="predicted"/>
<dbReference type="InterPro" id="IPR001343">
    <property type="entry name" value="Hemolysn_Ca-bd"/>
</dbReference>
<evidence type="ECO:0000256" key="2">
    <source>
        <dbReference type="ARBA" id="ARBA00022525"/>
    </source>
</evidence>
<dbReference type="PANTHER" id="PTHR38340:SF1">
    <property type="entry name" value="S-LAYER PROTEIN"/>
    <property type="match status" value="1"/>
</dbReference>
<dbReference type="EMBL" id="QYUK01000011">
    <property type="protein sequence ID" value="RJF87997.1"/>
    <property type="molecule type" value="Genomic_DNA"/>
</dbReference>
<evidence type="ECO:0000256" key="1">
    <source>
        <dbReference type="ARBA" id="ARBA00004613"/>
    </source>
</evidence>
<sequence length="491" mass="48612">MATFNGTAGNDLIPALLPDTLFALGNDTMNGLAGNDTLVGWTGNDVLNGGSGVDTLIGGIINIAGHVGTLTVTGLDTATYVDSSKRVIVDLGTVNNFVLDLGGILVELTNTTVGSGGDAQGDKLAGITNLTGSDFDDQLGGNTLANTLIGGLGDDTLHGGVGGDTLNGGSGIDTISYEGSSAGVAIDLSTGAAALGDAAGDIITSIENVIGSSFDDAIKGSSVANRLYGEGGSDVLDGQGGKDVLLGGFGADALSGGAGDDALKGDEGDDGLSGGDGRDRLVGGGGNDTMTGGTGSDIYFVDDAGDTVIEFVGEGTDRVYASVSYSLGNSAVEILVLRGSATDGNGNEFNNTIVGNELDNVLTGAGGVDRIKGMDGNDLIDAGIGNNRVLGGLGADTFEFSSLGAGTTTIGDWESGPDKIALDADVFGLAAGPVTVVNGTSAVGLVGDVFFYQTNTGRIFFHDGDADTLTRFASLGSDRPASLDAGDFVLV</sequence>
<reference evidence="4 5" key="1">
    <citation type="submission" date="2018-09" db="EMBL/GenBank/DDBJ databases">
        <authorList>
            <person name="Zhu H."/>
        </authorList>
    </citation>
    <scope>NUCLEOTIDE SEQUENCE [LARGE SCALE GENOMIC DNA]</scope>
    <source>
        <strain evidence="4 5">K1W22B-8</strain>
    </source>
</reference>
<keyword evidence="2" id="KW-0964">Secreted</keyword>